<organism evidence="2 3">
    <name type="scientific">Cyanobacterium aponinum (strain PCC 10605)</name>
    <dbReference type="NCBI Taxonomy" id="755178"/>
    <lineage>
        <taxon>Bacteria</taxon>
        <taxon>Bacillati</taxon>
        <taxon>Cyanobacteriota</taxon>
        <taxon>Cyanophyceae</taxon>
        <taxon>Oscillatoriophycideae</taxon>
        <taxon>Chroococcales</taxon>
        <taxon>Geminocystaceae</taxon>
        <taxon>Cyanobacterium</taxon>
    </lineage>
</organism>
<dbReference type="STRING" id="755178.Cyan10605_1189"/>
<protein>
    <recommendedName>
        <fullName evidence="1">Spore protein YkvP/CgeB glycosyl transferase-like domain-containing protein</fullName>
    </recommendedName>
</protein>
<keyword evidence="3" id="KW-1185">Reference proteome</keyword>
<accession>K9Z4J7</accession>
<dbReference type="Gene3D" id="3.40.50.2000">
    <property type="entry name" value="Glycogen Phosphorylase B"/>
    <property type="match status" value="1"/>
</dbReference>
<evidence type="ECO:0000313" key="3">
    <source>
        <dbReference type="Proteomes" id="UP000010480"/>
    </source>
</evidence>
<dbReference type="EMBL" id="CP003947">
    <property type="protein sequence ID" value="AFZ53308.1"/>
    <property type="molecule type" value="Genomic_DNA"/>
</dbReference>
<dbReference type="RefSeq" id="WP_015219037.1">
    <property type="nucleotide sequence ID" value="NC_019776.1"/>
</dbReference>
<dbReference type="OrthoDB" id="435926at2"/>
<dbReference type="InterPro" id="IPR055259">
    <property type="entry name" value="YkvP/CgeB_Glyco_trans-like"/>
</dbReference>
<sequence>MTANLITFPDWTQPEDLLYQDLVNLIKKVSNFENTNLLIDITGISQEEAELMFSSVITSLTLEEGLEISDSLGLNFVSEITPDIFSNLQKDNYKIVNLNSSGQNNLNKEYKSVRKHYNLIYEKQGYIPVELAIFDTIHPKTPIIGGFRHAEHSYYLEHFTNSICIHGNSRTYKTWEEIKRAINKYCHFLQKPLWRNKFYVINEVGILKPELAYSLMVNETLNFLPIFEKFKIPFCACITPGGGFFLDNEISDINCRRIVESPSFRYLITTQEIINDYLLKKIPSLKGRSEAIYGGFSQIEANEIKTRPDVCHKKRLDIAFVAYNYGNNGFDKGFDIFCDVVTKSLFSTDSKFRFHIVGNWDYENISFAPKPSQEVIYHGVLSRDELIDLYPYIDIILNPYRLLNDGQFNGFPMSPDGSMCGCALFSTNPLRLKTPYISGQDVVEITENSQDIFDLLIYYDQHRDKLKNLAIKGQEKTLLYRSRTAQAEKRIQIFERLIGHKMERQN</sequence>
<gene>
    <name evidence="2" type="ordered locus">Cyan10605_1189</name>
</gene>
<dbReference type="HOGENOM" id="CLU_538312_0_0_3"/>
<proteinExistence type="predicted"/>
<dbReference type="Pfam" id="PF13524">
    <property type="entry name" value="Glyco_trans_1_2"/>
    <property type="match status" value="1"/>
</dbReference>
<reference evidence="3" key="1">
    <citation type="journal article" date="2013" name="Proc. Natl. Acad. Sci. U.S.A.">
        <title>Improving the coverage of the cyanobacterial phylum using diversity-driven genome sequencing.</title>
        <authorList>
            <person name="Shih P.M."/>
            <person name="Wu D."/>
            <person name="Latifi A."/>
            <person name="Axen S.D."/>
            <person name="Fewer D.P."/>
            <person name="Talla E."/>
            <person name="Calteau A."/>
            <person name="Cai F."/>
            <person name="Tandeau de Marsac N."/>
            <person name="Rippka R."/>
            <person name="Herdman M."/>
            <person name="Sivonen K."/>
            <person name="Coursin T."/>
            <person name="Laurent T."/>
            <person name="Goodwin L."/>
            <person name="Nolan M."/>
            <person name="Davenport K.W."/>
            <person name="Han C.S."/>
            <person name="Rubin E.M."/>
            <person name="Eisen J.A."/>
            <person name="Woyke T."/>
            <person name="Gugger M."/>
            <person name="Kerfeld C.A."/>
        </authorList>
    </citation>
    <scope>NUCLEOTIDE SEQUENCE [LARGE SCALE GENOMIC DNA]</scope>
    <source>
        <strain evidence="3">PCC 10605</strain>
    </source>
</reference>
<evidence type="ECO:0000313" key="2">
    <source>
        <dbReference type="EMBL" id="AFZ53308.1"/>
    </source>
</evidence>
<dbReference type="Proteomes" id="UP000010480">
    <property type="component" value="Chromosome"/>
</dbReference>
<dbReference type="AlphaFoldDB" id="K9Z4J7"/>
<name>K9Z4J7_CYAAP</name>
<dbReference type="KEGG" id="can:Cyan10605_1189"/>
<dbReference type="eggNOG" id="COG0438">
    <property type="taxonomic scope" value="Bacteria"/>
</dbReference>
<feature type="domain" description="Spore protein YkvP/CgeB glycosyl transferase-like" evidence="1">
    <location>
        <begin position="350"/>
        <end position="483"/>
    </location>
</feature>
<dbReference type="SUPFAM" id="SSF53756">
    <property type="entry name" value="UDP-Glycosyltransferase/glycogen phosphorylase"/>
    <property type="match status" value="1"/>
</dbReference>
<evidence type="ECO:0000259" key="1">
    <source>
        <dbReference type="Pfam" id="PF13524"/>
    </source>
</evidence>